<dbReference type="Proteomes" id="UP000004394">
    <property type="component" value="Unassembled WGS sequence"/>
</dbReference>
<dbReference type="HOGENOM" id="CLU_3314673_0_0_10"/>
<organism evidence="1 2">
    <name type="scientific">Hoylesella marshii DSM 16973 = JCM 13450</name>
    <dbReference type="NCBI Taxonomy" id="862515"/>
    <lineage>
        <taxon>Bacteria</taxon>
        <taxon>Pseudomonadati</taxon>
        <taxon>Bacteroidota</taxon>
        <taxon>Bacteroidia</taxon>
        <taxon>Bacteroidales</taxon>
        <taxon>Prevotellaceae</taxon>
        <taxon>Hoylesella</taxon>
    </lineage>
</organism>
<keyword evidence="2" id="KW-1185">Reference proteome</keyword>
<dbReference type="AlphaFoldDB" id="E0NUE6"/>
<reference evidence="1" key="1">
    <citation type="submission" date="2010-07" db="EMBL/GenBank/DDBJ databases">
        <authorList>
            <person name="Muzny D."/>
            <person name="Qin X."/>
            <person name="Deng J."/>
            <person name="Jiang H."/>
            <person name="Liu Y."/>
            <person name="Qu J."/>
            <person name="Song X.-Z."/>
            <person name="Zhang L."/>
            <person name="Thornton R."/>
            <person name="Coyle M."/>
            <person name="Francisco L."/>
            <person name="Jackson L."/>
            <person name="Javaid M."/>
            <person name="Korchina V."/>
            <person name="Kovar C."/>
            <person name="Mata R."/>
            <person name="Mathew T."/>
            <person name="Ngo R."/>
            <person name="Nguyen L."/>
            <person name="Nguyen N."/>
            <person name="Okwuonu G."/>
            <person name="Ongeri F."/>
            <person name="Pham C."/>
            <person name="Simmons D."/>
            <person name="Wilczek-Boney K."/>
            <person name="Hale W."/>
            <person name="Jakkamsetti A."/>
            <person name="Pham P."/>
            <person name="Ruth R."/>
            <person name="San Lucas F."/>
            <person name="Warren J."/>
            <person name="Zhang J."/>
            <person name="Zhao Z."/>
            <person name="Zhou C."/>
            <person name="Zhu D."/>
            <person name="Lee S."/>
            <person name="Bess C."/>
            <person name="Blankenburg K."/>
            <person name="Forbes L."/>
            <person name="Fu Q."/>
            <person name="Gubbala S."/>
            <person name="Hirani K."/>
            <person name="Jayaseelan J.C."/>
            <person name="Lara F."/>
            <person name="Munidasa M."/>
            <person name="Palculict T."/>
            <person name="Patil S."/>
            <person name="Pu L.-L."/>
            <person name="Saada N."/>
            <person name="Tang L."/>
            <person name="Weissenberger G."/>
            <person name="Zhu Y."/>
            <person name="Hemphill L."/>
            <person name="Shang Y."/>
            <person name="Youmans B."/>
            <person name="Ayvaz T."/>
            <person name="Ross M."/>
            <person name="Santibanez J."/>
            <person name="Aqrawi P."/>
            <person name="Gross S."/>
            <person name="Joshi V."/>
            <person name="Fowler G."/>
            <person name="Nazareth L."/>
            <person name="Reid J."/>
            <person name="Worley K."/>
            <person name="Petrosino J."/>
            <person name="Highlander S."/>
            <person name="Gibbs R."/>
        </authorList>
    </citation>
    <scope>NUCLEOTIDE SEQUENCE [LARGE SCALE GENOMIC DNA]</scope>
    <source>
        <strain evidence="1">DSM 16973</strain>
    </source>
</reference>
<evidence type="ECO:0000313" key="1">
    <source>
        <dbReference type="EMBL" id="EFM01237.1"/>
    </source>
</evidence>
<dbReference type="BioCyc" id="PMAR862515-HMP:GMOO-1824-MONOMER"/>
<gene>
    <name evidence="1" type="ORF">HMPREF0658_1799</name>
</gene>
<protein>
    <submittedName>
        <fullName evidence="1">Uncharacterized protein</fullName>
    </submittedName>
</protein>
<comment type="caution">
    <text evidence="1">The sequence shown here is derived from an EMBL/GenBank/DDBJ whole genome shotgun (WGS) entry which is preliminary data.</text>
</comment>
<name>E0NUE6_9BACT</name>
<evidence type="ECO:0000313" key="2">
    <source>
        <dbReference type="Proteomes" id="UP000004394"/>
    </source>
</evidence>
<accession>E0NUE6</accession>
<dbReference type="EMBL" id="AEEI01000052">
    <property type="protein sequence ID" value="EFM01237.1"/>
    <property type="molecule type" value="Genomic_DNA"/>
</dbReference>
<sequence length="39" mass="4348">MYVAQMATTRPMLSHADRTTNNLTVHQTKSVQDLMADLG</sequence>
<proteinExistence type="predicted"/>